<dbReference type="RefSeq" id="WP_027034449.1">
    <property type="nucleotide sequence ID" value="NZ_CP033367.1"/>
</dbReference>
<gene>
    <name evidence="1" type="ORF">EB235_26745</name>
</gene>
<proteinExistence type="predicted"/>
<accession>A0A6M7WQL9</accession>
<evidence type="ECO:0000313" key="1">
    <source>
        <dbReference type="EMBL" id="QKD04642.1"/>
    </source>
</evidence>
<dbReference type="AlphaFoldDB" id="A0A6M7WQL9"/>
<dbReference type="EMBL" id="CP033367">
    <property type="protein sequence ID" value="QKD04642.1"/>
    <property type="molecule type" value="Genomic_DNA"/>
</dbReference>
<dbReference type="Proteomes" id="UP000503017">
    <property type="component" value="Chromosome"/>
</dbReference>
<reference evidence="1 2" key="1">
    <citation type="submission" date="2018-10" db="EMBL/GenBank/DDBJ databases">
        <authorList>
            <person name="Perry B.J."/>
            <person name="Sullivan J.T."/>
            <person name="Murphy R.J.T."/>
            <person name="Ramsay J.P."/>
            <person name="Ronson C.W."/>
        </authorList>
    </citation>
    <scope>NUCLEOTIDE SEQUENCE [LARGE SCALE GENOMIC DNA]</scope>
    <source>
        <strain evidence="1 2">R88b</strain>
    </source>
</reference>
<protein>
    <submittedName>
        <fullName evidence="1">Uncharacterized protein</fullName>
    </submittedName>
</protein>
<sequence>MGFSISWFGFRGYGIKEAAALFGREVGSSSEDFDATVNAYRSEKNWAIIILGYCSFPNPPDSYLSAFSQGREMVVVHIEEHAMFARAELWSSGKNIWRVWHSGDKNVRDLHTTGDLPTSFESLRQAAFSKQDKEDSKRSGVDSVFDIPLDLAAELTGFRHDERAPDRLFFELVEKPIQK</sequence>
<evidence type="ECO:0000313" key="2">
    <source>
        <dbReference type="Proteomes" id="UP000503017"/>
    </source>
</evidence>
<organism evidence="1 2">
    <name type="scientific">Mesorhizobium loti R88b</name>
    <dbReference type="NCBI Taxonomy" id="935548"/>
    <lineage>
        <taxon>Bacteria</taxon>
        <taxon>Pseudomonadati</taxon>
        <taxon>Pseudomonadota</taxon>
        <taxon>Alphaproteobacteria</taxon>
        <taxon>Hyphomicrobiales</taxon>
        <taxon>Phyllobacteriaceae</taxon>
        <taxon>Mesorhizobium</taxon>
    </lineage>
</organism>
<name>A0A6M7WQL9_RHILI</name>